<dbReference type="CDD" id="cd17321">
    <property type="entry name" value="MFS_MMR_MDR_like"/>
    <property type="match status" value="1"/>
</dbReference>
<dbReference type="AlphaFoldDB" id="A0A1G6QEL3"/>
<dbReference type="OrthoDB" id="4325372at2"/>
<accession>A0A1G6QEL3</accession>
<evidence type="ECO:0000256" key="6">
    <source>
        <dbReference type="ARBA" id="ARBA00023136"/>
    </source>
</evidence>
<dbReference type="SUPFAM" id="SSF103473">
    <property type="entry name" value="MFS general substrate transporter"/>
    <property type="match status" value="1"/>
</dbReference>
<reference evidence="9" key="1">
    <citation type="submission" date="2016-10" db="EMBL/GenBank/DDBJ databases">
        <authorList>
            <person name="Varghese N."/>
            <person name="Submissions S."/>
        </authorList>
    </citation>
    <scope>NUCLEOTIDE SEQUENCE [LARGE SCALE GENOMIC DNA]</scope>
    <source>
        <strain evidence="9">IBRC-M 10403</strain>
    </source>
</reference>
<evidence type="ECO:0000259" key="7">
    <source>
        <dbReference type="PROSITE" id="PS50850"/>
    </source>
</evidence>
<dbReference type="GO" id="GO:0005886">
    <property type="term" value="C:plasma membrane"/>
    <property type="evidence" value="ECO:0007669"/>
    <property type="project" value="UniProtKB-SubCell"/>
</dbReference>
<dbReference type="PANTHER" id="PTHR42718:SF46">
    <property type="entry name" value="BLR6921 PROTEIN"/>
    <property type="match status" value="1"/>
</dbReference>
<dbReference type="EMBL" id="FMZZ01000005">
    <property type="protein sequence ID" value="SDC90819.1"/>
    <property type="molecule type" value="Genomic_DNA"/>
</dbReference>
<dbReference type="Proteomes" id="UP000199501">
    <property type="component" value="Unassembled WGS sequence"/>
</dbReference>
<dbReference type="STRING" id="1271860.SAMN05216174_105248"/>
<dbReference type="InterPro" id="IPR011701">
    <property type="entry name" value="MFS"/>
</dbReference>
<dbReference type="Gene3D" id="1.20.1250.20">
    <property type="entry name" value="MFS general substrate transporter like domains"/>
    <property type="match status" value="1"/>
</dbReference>
<dbReference type="PROSITE" id="PS50850">
    <property type="entry name" value="MFS"/>
    <property type="match status" value="1"/>
</dbReference>
<keyword evidence="5" id="KW-1133">Transmembrane helix</keyword>
<feature type="domain" description="Major facilitator superfamily (MFS) profile" evidence="7">
    <location>
        <begin position="24"/>
        <end position="470"/>
    </location>
</feature>
<dbReference type="Gene3D" id="1.20.1720.10">
    <property type="entry name" value="Multidrug resistance protein D"/>
    <property type="match status" value="1"/>
</dbReference>
<comment type="subcellular location">
    <subcellularLocation>
        <location evidence="1">Cell membrane</location>
        <topology evidence="1">Multi-pass membrane protein</topology>
    </subcellularLocation>
</comment>
<dbReference type="PANTHER" id="PTHR42718">
    <property type="entry name" value="MAJOR FACILITATOR SUPERFAMILY MULTIDRUG TRANSPORTER MFSC"/>
    <property type="match status" value="1"/>
</dbReference>
<name>A0A1G6QEL3_9PSEU</name>
<evidence type="ECO:0000313" key="9">
    <source>
        <dbReference type="Proteomes" id="UP000199501"/>
    </source>
</evidence>
<sequence>MSTDIAPAGTVPPTDREDKPRWLAVIVLAAALALDAGGVAVVNAALPVIGADLGIASADLQWTMTSYAVTFAGFLLFGGRAADVLGRRTVFAIGVGLFTLATVMAALAPVVWVLMVARALQGVGAALSGPASLALLTELFPEGHRRNRALAVYTAVGASSFSAGVVIGGVLTDLFSWRAVFVFNVLIGLVVLAAIRSVLPGGRGSRQPLDAVGATAVTGGLLLAVFGLSRAGHEGWADPLTLGSLAVSVALLAGFVFWELRAPNPLLSLSIFRKPTVSAATVAAVVFFTAVLAVLFFAPLYLQGLLGYTPLQSGLAILPMGVIVVVSSNIAGRVMARVGQRPLMITGLLLIGAGVGLWALTPLAGQYWAHVFPAVVVMSVGQGVAFAGLTAASLTGVPQDEHGVAGGLNVTAQQLGGSVGVAALVTLSASVSVAGTPEAVLAGYHTAYLAAVALLLVGVVAIAVLLRGARRS</sequence>
<dbReference type="GO" id="GO:0022857">
    <property type="term" value="F:transmembrane transporter activity"/>
    <property type="evidence" value="ECO:0007669"/>
    <property type="project" value="InterPro"/>
</dbReference>
<evidence type="ECO:0000256" key="1">
    <source>
        <dbReference type="ARBA" id="ARBA00004651"/>
    </source>
</evidence>
<evidence type="ECO:0000256" key="4">
    <source>
        <dbReference type="ARBA" id="ARBA00022692"/>
    </source>
</evidence>
<evidence type="ECO:0000256" key="5">
    <source>
        <dbReference type="ARBA" id="ARBA00022989"/>
    </source>
</evidence>
<dbReference type="NCBIfam" id="TIGR00711">
    <property type="entry name" value="efflux_EmrB"/>
    <property type="match status" value="1"/>
</dbReference>
<dbReference type="Pfam" id="PF07690">
    <property type="entry name" value="MFS_1"/>
    <property type="match status" value="1"/>
</dbReference>
<dbReference type="PROSITE" id="PS00216">
    <property type="entry name" value="SUGAR_TRANSPORT_1"/>
    <property type="match status" value="1"/>
</dbReference>
<keyword evidence="9" id="KW-1185">Reference proteome</keyword>
<evidence type="ECO:0000256" key="2">
    <source>
        <dbReference type="ARBA" id="ARBA00022448"/>
    </source>
</evidence>
<protein>
    <submittedName>
        <fullName evidence="8">Drug resistance transporter, EmrB/QacA subfamily</fullName>
    </submittedName>
</protein>
<dbReference type="RefSeq" id="WP_091450282.1">
    <property type="nucleotide sequence ID" value="NZ_FMZZ01000005.1"/>
</dbReference>
<dbReference type="InterPro" id="IPR004638">
    <property type="entry name" value="EmrB-like"/>
</dbReference>
<evidence type="ECO:0000256" key="3">
    <source>
        <dbReference type="ARBA" id="ARBA00022475"/>
    </source>
</evidence>
<proteinExistence type="predicted"/>
<keyword evidence="4" id="KW-0812">Transmembrane</keyword>
<dbReference type="InterPro" id="IPR036259">
    <property type="entry name" value="MFS_trans_sf"/>
</dbReference>
<gene>
    <name evidence="8" type="ORF">SAMN05216174_105248</name>
</gene>
<keyword evidence="3" id="KW-1003">Cell membrane</keyword>
<dbReference type="InterPro" id="IPR020846">
    <property type="entry name" value="MFS_dom"/>
</dbReference>
<organism evidence="8 9">
    <name type="scientific">Actinokineospora iranica</name>
    <dbReference type="NCBI Taxonomy" id="1271860"/>
    <lineage>
        <taxon>Bacteria</taxon>
        <taxon>Bacillati</taxon>
        <taxon>Actinomycetota</taxon>
        <taxon>Actinomycetes</taxon>
        <taxon>Pseudonocardiales</taxon>
        <taxon>Pseudonocardiaceae</taxon>
        <taxon>Actinokineospora</taxon>
    </lineage>
</organism>
<keyword evidence="6" id="KW-0472">Membrane</keyword>
<evidence type="ECO:0000313" key="8">
    <source>
        <dbReference type="EMBL" id="SDC90819.1"/>
    </source>
</evidence>
<dbReference type="InterPro" id="IPR005829">
    <property type="entry name" value="Sugar_transporter_CS"/>
</dbReference>
<keyword evidence="2" id="KW-0813">Transport</keyword>